<name>A0A379SDB3_SALER</name>
<organism evidence="1 2">
    <name type="scientific">Salmonella enterica</name>
    <name type="common">Salmonella choleraesuis</name>
    <dbReference type="NCBI Taxonomy" id="28901"/>
    <lineage>
        <taxon>Bacteria</taxon>
        <taxon>Pseudomonadati</taxon>
        <taxon>Pseudomonadota</taxon>
        <taxon>Gammaproteobacteria</taxon>
        <taxon>Enterobacterales</taxon>
        <taxon>Enterobacteriaceae</taxon>
        <taxon>Salmonella</taxon>
    </lineage>
</organism>
<dbReference type="Proteomes" id="UP000254332">
    <property type="component" value="Unassembled WGS sequence"/>
</dbReference>
<evidence type="ECO:0000313" key="1">
    <source>
        <dbReference type="EMBL" id="SUG26965.1"/>
    </source>
</evidence>
<gene>
    <name evidence="1" type="ORF">NCTC10718_04258</name>
</gene>
<sequence length="100" mass="11810">MCGLPIWAQIFLMPDRCKQQPKTRFSTCKTEVVHRCKKWPQKCPSFCRLPRRGCRFRPVSAQLSGTCRLNNEEPEKGLRYVIEHIQKGLENWMLYSATEH</sequence>
<evidence type="ECO:0000313" key="2">
    <source>
        <dbReference type="Proteomes" id="UP000254332"/>
    </source>
</evidence>
<accession>A0A379SDB3</accession>
<dbReference type="EMBL" id="UGWQ01000002">
    <property type="protein sequence ID" value="SUG26965.1"/>
    <property type="molecule type" value="Genomic_DNA"/>
</dbReference>
<protein>
    <submittedName>
        <fullName evidence="1">Issfl4 orf3</fullName>
    </submittedName>
</protein>
<proteinExistence type="predicted"/>
<dbReference type="AlphaFoldDB" id="A0A379SDB3"/>
<reference evidence="1 2" key="1">
    <citation type="submission" date="2018-06" db="EMBL/GenBank/DDBJ databases">
        <authorList>
            <consortium name="Pathogen Informatics"/>
            <person name="Doyle S."/>
        </authorList>
    </citation>
    <scope>NUCLEOTIDE SEQUENCE [LARGE SCALE GENOMIC DNA]</scope>
    <source>
        <strain evidence="1 2">NCTC10718</strain>
    </source>
</reference>